<dbReference type="RefSeq" id="WP_077115699.1">
    <property type="nucleotide sequence ID" value="NZ_LOKT01000013.1"/>
</dbReference>
<dbReference type="SUPFAM" id="SSF52540">
    <property type="entry name" value="P-loop containing nucleoside triphosphate hydrolases"/>
    <property type="match status" value="1"/>
</dbReference>
<dbReference type="PRINTS" id="PR00038">
    <property type="entry name" value="HTHLUXR"/>
</dbReference>
<reference evidence="4 5" key="1">
    <citation type="journal article" date="2016" name="Antonie Van Leeuwenhoek">
        <title>Nocardia donostiensis sp. nov., isolated from human respiratory specimens.</title>
        <authorList>
            <person name="Ercibengoa M."/>
            <person name="Bell M."/>
            <person name="Marimon J.M."/>
            <person name="Humrighouse B."/>
            <person name="Klenk H.P."/>
            <person name="Potter G."/>
            <person name="Perez-Trallero E."/>
        </authorList>
    </citation>
    <scope>NUCLEOTIDE SEQUENCE [LARGE SCALE GENOMIC DNA]</scope>
    <source>
        <strain evidence="4 5">X1655</strain>
    </source>
</reference>
<dbReference type="GO" id="GO:0005737">
    <property type="term" value="C:cytoplasm"/>
    <property type="evidence" value="ECO:0007669"/>
    <property type="project" value="TreeGrafter"/>
</dbReference>
<gene>
    <name evidence="4" type="ORF">B0T46_06455</name>
</gene>
<dbReference type="Pfam" id="PF00196">
    <property type="entry name" value="GerE"/>
    <property type="match status" value="1"/>
</dbReference>
<evidence type="ECO:0000256" key="1">
    <source>
        <dbReference type="ARBA" id="ARBA00022741"/>
    </source>
</evidence>
<sequence length="872" mass="92565">MARNWPMVERATEFEAIRATLTGTERVGAVLTGDAGVGKTTLARQAAAAAGSTIRWVAGTESARSIPLGVFAHMVGVYTAHDPVTFMSAAREALLADGPTIIGVDDAHLLDQLSATLLLQLAIDKAAHIVVTVRSGVHVPDAVTSLWKDGHLVRIDLNPFTQQQSVDLVESMLGGQLEGFTANLMWESSGGNALFLRHLVEGALDAGALRQVNGVWQLRGRAAVTSELAALLEDRVEQLPEPVLRVLELLTFCEPIDLEVMARLAGDEAVEEAENRGVIKVVEDSANFVVRYNHPLFGEVIRRRLGIATARRLRGRLYSALEQHPINSAADRIRLAELALDSDKSADLELFEAAAADAIGLANLPLGERFARAAVERRGGVEAADLLARALLWQGHRIEAERTLASFDPDQLNEVQLARWGSTRVSNLLWAMGDADRADEVLELVRSKVRHPKIALILTGLASACAVNENRLDDAFDAAEQVMNACDSGTADTAPPWAVWWAAFGGGLALALMGRGAAARQYAERGHEVEAHIDGLNRFMSTHAEVLALTLTGDLEAARRCATAYFGYSAPGQYLAWGMSKILQGTVDVACGRFPDGIDNLEQALAALSAEGAAAWMFPARIRLAEAYAALGRTAEAAEAIEGAAARGGRHSAVYEAQLDIARAWLAGAEGARTDAIRTALEAADAAARAHQHAIEAVALHTAARFGEHSVAGRLADLAARVDGELVQVQARHAVALAAHDGPGLDTASAEFERIGALLSAADAAAQAASAHERAGDRRRLLESAAAANRLAAACGGAGTPALRQAAQPLPLTVREREIANLVAAGLTNRQIADRLTVSVRTVEGHLYRACIKLDVTDRESLAALLRGESAS</sequence>
<dbReference type="PANTHER" id="PTHR16305:SF35">
    <property type="entry name" value="TRANSCRIPTIONAL ACTIVATOR DOMAIN"/>
    <property type="match status" value="1"/>
</dbReference>
<dbReference type="SMART" id="SM00421">
    <property type="entry name" value="HTH_LUXR"/>
    <property type="match status" value="1"/>
</dbReference>
<dbReference type="Proteomes" id="UP000188836">
    <property type="component" value="Unassembled WGS sequence"/>
</dbReference>
<dbReference type="PROSITE" id="PS50043">
    <property type="entry name" value="HTH_LUXR_2"/>
    <property type="match status" value="1"/>
</dbReference>
<keyword evidence="2" id="KW-0067">ATP-binding</keyword>
<evidence type="ECO:0000313" key="4">
    <source>
        <dbReference type="EMBL" id="ONM49643.1"/>
    </source>
</evidence>
<feature type="domain" description="HTH luxR-type" evidence="3">
    <location>
        <begin position="805"/>
        <end position="870"/>
    </location>
</feature>
<dbReference type="GO" id="GO:0004016">
    <property type="term" value="F:adenylate cyclase activity"/>
    <property type="evidence" value="ECO:0007669"/>
    <property type="project" value="TreeGrafter"/>
</dbReference>
<proteinExistence type="predicted"/>
<dbReference type="InterPro" id="IPR000792">
    <property type="entry name" value="Tscrpt_reg_LuxR_C"/>
</dbReference>
<evidence type="ECO:0000259" key="3">
    <source>
        <dbReference type="PROSITE" id="PS50043"/>
    </source>
</evidence>
<accession>A0A1V2TJK2</accession>
<dbReference type="STRING" id="1538463.B0T36_19120"/>
<dbReference type="InterPro" id="IPR027417">
    <property type="entry name" value="P-loop_NTPase"/>
</dbReference>
<dbReference type="GO" id="GO:0003677">
    <property type="term" value="F:DNA binding"/>
    <property type="evidence" value="ECO:0007669"/>
    <property type="project" value="InterPro"/>
</dbReference>
<dbReference type="InterPro" id="IPR036388">
    <property type="entry name" value="WH-like_DNA-bd_sf"/>
</dbReference>
<dbReference type="EMBL" id="MUMY01000004">
    <property type="protein sequence ID" value="ONM49643.1"/>
    <property type="molecule type" value="Genomic_DNA"/>
</dbReference>
<keyword evidence="1" id="KW-0547">Nucleotide-binding</keyword>
<dbReference type="AlphaFoldDB" id="A0A1V2TJK2"/>
<protein>
    <submittedName>
        <fullName evidence="4">Helix-turn-helix transcriptional regulator</fullName>
    </submittedName>
</protein>
<dbReference type="GO" id="GO:0006355">
    <property type="term" value="P:regulation of DNA-templated transcription"/>
    <property type="evidence" value="ECO:0007669"/>
    <property type="project" value="InterPro"/>
</dbReference>
<dbReference type="InterPro" id="IPR016032">
    <property type="entry name" value="Sig_transdc_resp-reg_C-effctor"/>
</dbReference>
<dbReference type="GO" id="GO:0005524">
    <property type="term" value="F:ATP binding"/>
    <property type="evidence" value="ECO:0007669"/>
    <property type="project" value="UniProtKB-KW"/>
</dbReference>
<dbReference type="PANTHER" id="PTHR16305">
    <property type="entry name" value="TESTICULAR SOLUBLE ADENYLYL CYCLASE"/>
    <property type="match status" value="1"/>
</dbReference>
<evidence type="ECO:0000313" key="5">
    <source>
        <dbReference type="Proteomes" id="UP000188836"/>
    </source>
</evidence>
<dbReference type="CDD" id="cd06170">
    <property type="entry name" value="LuxR_C_like"/>
    <property type="match status" value="1"/>
</dbReference>
<dbReference type="Gene3D" id="3.40.50.300">
    <property type="entry name" value="P-loop containing nucleotide triphosphate hydrolases"/>
    <property type="match status" value="1"/>
</dbReference>
<dbReference type="OrthoDB" id="3197423at2"/>
<keyword evidence="5" id="KW-1185">Reference proteome</keyword>
<dbReference type="Gene3D" id="1.10.10.10">
    <property type="entry name" value="Winged helix-like DNA-binding domain superfamily/Winged helix DNA-binding domain"/>
    <property type="match status" value="1"/>
</dbReference>
<organism evidence="4 5">
    <name type="scientific">Nocardia donostiensis</name>
    <dbReference type="NCBI Taxonomy" id="1538463"/>
    <lineage>
        <taxon>Bacteria</taxon>
        <taxon>Bacillati</taxon>
        <taxon>Actinomycetota</taxon>
        <taxon>Actinomycetes</taxon>
        <taxon>Mycobacteriales</taxon>
        <taxon>Nocardiaceae</taxon>
        <taxon>Nocardia</taxon>
    </lineage>
</organism>
<dbReference type="PROSITE" id="PS00622">
    <property type="entry name" value="HTH_LUXR_1"/>
    <property type="match status" value="1"/>
</dbReference>
<comment type="caution">
    <text evidence="4">The sequence shown here is derived from an EMBL/GenBank/DDBJ whole genome shotgun (WGS) entry which is preliminary data.</text>
</comment>
<evidence type="ECO:0000256" key="2">
    <source>
        <dbReference type="ARBA" id="ARBA00022840"/>
    </source>
</evidence>
<name>A0A1V2TJK2_9NOCA</name>
<dbReference type="SUPFAM" id="SSF46894">
    <property type="entry name" value="C-terminal effector domain of the bipartite response regulators"/>
    <property type="match status" value="1"/>
</dbReference>